<protein>
    <submittedName>
        <fullName evidence="2">Uncharacterized protein</fullName>
    </submittedName>
</protein>
<evidence type="ECO:0000313" key="3">
    <source>
        <dbReference type="Proteomes" id="UP000199249"/>
    </source>
</evidence>
<evidence type="ECO:0000256" key="1">
    <source>
        <dbReference type="SAM" id="Phobius"/>
    </source>
</evidence>
<accession>A0A1H3BWT8</accession>
<keyword evidence="1" id="KW-0812">Transmembrane</keyword>
<dbReference type="OrthoDB" id="772995at2"/>
<keyword evidence="3" id="KW-1185">Reference proteome</keyword>
<sequence>MPDLPASDAPFAATKKCPHCGRWTEWQQQPTDRCQHCGQELEPYRAAADEHRQQQADAPLSDRLMLIEIKPDDNPVIKFFKYLIRGGQLAFGALMAFFVWLVTVAAG</sequence>
<reference evidence="3" key="1">
    <citation type="submission" date="2016-10" db="EMBL/GenBank/DDBJ databases">
        <authorList>
            <person name="Varghese N."/>
            <person name="Submissions S."/>
        </authorList>
    </citation>
    <scope>NUCLEOTIDE SEQUENCE [LARGE SCALE GENOMIC DNA]</scope>
    <source>
        <strain evidence="3">CGMCC 1.8975</strain>
    </source>
</reference>
<proteinExistence type="predicted"/>
<name>A0A1H3BWT8_9BACT</name>
<keyword evidence="1" id="KW-0472">Membrane</keyword>
<evidence type="ECO:0000313" key="2">
    <source>
        <dbReference type="EMBL" id="SDX46261.1"/>
    </source>
</evidence>
<dbReference type="RefSeq" id="WP_139255052.1">
    <property type="nucleotide sequence ID" value="NZ_FNOV01000001.1"/>
</dbReference>
<dbReference type="Proteomes" id="UP000199249">
    <property type="component" value="Unassembled WGS sequence"/>
</dbReference>
<organism evidence="2 3">
    <name type="scientific">Hymenobacter psychrophilus</name>
    <dbReference type="NCBI Taxonomy" id="651662"/>
    <lineage>
        <taxon>Bacteria</taxon>
        <taxon>Pseudomonadati</taxon>
        <taxon>Bacteroidota</taxon>
        <taxon>Cytophagia</taxon>
        <taxon>Cytophagales</taxon>
        <taxon>Hymenobacteraceae</taxon>
        <taxon>Hymenobacter</taxon>
    </lineage>
</organism>
<dbReference type="EMBL" id="FNOV01000001">
    <property type="protein sequence ID" value="SDX46261.1"/>
    <property type="molecule type" value="Genomic_DNA"/>
</dbReference>
<dbReference type="AlphaFoldDB" id="A0A1H3BWT8"/>
<keyword evidence="1" id="KW-1133">Transmembrane helix</keyword>
<gene>
    <name evidence="2" type="ORF">SAMN04488069_101451</name>
</gene>
<dbReference type="STRING" id="651662.SAMN04488069_101451"/>
<feature type="transmembrane region" description="Helical" evidence="1">
    <location>
        <begin position="89"/>
        <end position="106"/>
    </location>
</feature>